<dbReference type="SUPFAM" id="SSF89796">
    <property type="entry name" value="CoA-transferase family III (CaiB/BaiF)"/>
    <property type="match status" value="1"/>
</dbReference>
<keyword evidence="1 2" id="KW-0808">Transferase</keyword>
<protein>
    <submittedName>
        <fullName evidence="2">CoA transferase</fullName>
    </submittedName>
</protein>
<reference evidence="3" key="1">
    <citation type="submission" date="2017-05" db="EMBL/GenBank/DDBJ databases">
        <title>Complete and WGS of Bordetella genogroups.</title>
        <authorList>
            <person name="Spilker T."/>
            <person name="Lipuma J."/>
        </authorList>
    </citation>
    <scope>NUCLEOTIDE SEQUENCE [LARGE SCALE GENOMIC DNA]</scope>
    <source>
        <strain evidence="3">AU16122</strain>
    </source>
</reference>
<dbReference type="Gene3D" id="3.30.1540.10">
    <property type="entry name" value="formyl-coa transferase, domain 3"/>
    <property type="match status" value="1"/>
</dbReference>
<dbReference type="InterPro" id="IPR050483">
    <property type="entry name" value="CoA-transferase_III_domain"/>
</dbReference>
<dbReference type="Pfam" id="PF02515">
    <property type="entry name" value="CoA_transf_3"/>
    <property type="match status" value="1"/>
</dbReference>
<evidence type="ECO:0000256" key="1">
    <source>
        <dbReference type="ARBA" id="ARBA00022679"/>
    </source>
</evidence>
<proteinExistence type="predicted"/>
<dbReference type="PANTHER" id="PTHR48207">
    <property type="entry name" value="SUCCINATE--HYDROXYMETHYLGLUTARATE COA-TRANSFERASE"/>
    <property type="match status" value="1"/>
</dbReference>
<evidence type="ECO:0000313" key="2">
    <source>
        <dbReference type="EMBL" id="OZI32466.1"/>
    </source>
</evidence>
<dbReference type="InterPro" id="IPR023606">
    <property type="entry name" value="CoA-Trfase_III_dom_1_sf"/>
</dbReference>
<dbReference type="InterPro" id="IPR044855">
    <property type="entry name" value="CoA-Trfase_III_dom3_sf"/>
</dbReference>
<dbReference type="PANTHER" id="PTHR48207:SF3">
    <property type="entry name" value="SUCCINATE--HYDROXYMETHYLGLUTARATE COA-TRANSFERASE"/>
    <property type="match status" value="1"/>
</dbReference>
<organism evidence="2 3">
    <name type="scientific">Bordetella genomosp. 10</name>
    <dbReference type="NCBI Taxonomy" id="1416804"/>
    <lineage>
        <taxon>Bacteria</taxon>
        <taxon>Pseudomonadati</taxon>
        <taxon>Pseudomonadota</taxon>
        <taxon>Betaproteobacteria</taxon>
        <taxon>Burkholderiales</taxon>
        <taxon>Alcaligenaceae</taxon>
        <taxon>Bordetella</taxon>
    </lineage>
</organism>
<dbReference type="OrthoDB" id="5720311at2"/>
<dbReference type="EMBL" id="NEVM01000005">
    <property type="protein sequence ID" value="OZI32466.1"/>
    <property type="molecule type" value="Genomic_DNA"/>
</dbReference>
<dbReference type="Proteomes" id="UP000216020">
    <property type="component" value="Unassembled WGS sequence"/>
</dbReference>
<comment type="caution">
    <text evidence="2">The sequence shown here is derived from an EMBL/GenBank/DDBJ whole genome shotgun (WGS) entry which is preliminary data.</text>
</comment>
<dbReference type="AlphaFoldDB" id="A0A261S543"/>
<dbReference type="GO" id="GO:0008410">
    <property type="term" value="F:CoA-transferase activity"/>
    <property type="evidence" value="ECO:0007669"/>
    <property type="project" value="TreeGrafter"/>
</dbReference>
<dbReference type="RefSeq" id="WP_094856886.1">
    <property type="nucleotide sequence ID" value="NZ_NEVM01000005.1"/>
</dbReference>
<dbReference type="InterPro" id="IPR003673">
    <property type="entry name" value="CoA-Trfase_fam_III"/>
</dbReference>
<sequence>MGILSGITILDLSRIFAAPFATQMLSDLGAKVWKIESFAGDDSRRWGSHVFDAYNRGKKSLSLNLKDVRAQEILQRLAAKSDVFVENFKTGDMERYGLSYPLLSRTNPRLIYLSLTGFGNTGPRSGDPGYDTVIQAMSGIMSLTGDAGGPPTRVGVAWIDVMSGLVSVIAILSALVERGTSGHGQHIDLSLFDVGMMALADAAQAYLKHGQVQQRVGNVTRNISPAQVFRTADGWIVIAIGNDAQFARLCQVLGCPGLTGDARFASNPDRVKHRDELNEYIVPLFALHDRDPLLQKMKAAKIPAGPVFNIDESVGDPQSVAREAIWSIPDEAGAIGKYLANPLRHLSRTPASPSTIPPDLGQHTFEVLSEELQLDAAEIDKLAEAGVIQLRR</sequence>
<accession>A0A261S543</accession>
<name>A0A261S543_9BORD</name>
<evidence type="ECO:0000313" key="3">
    <source>
        <dbReference type="Proteomes" id="UP000216020"/>
    </source>
</evidence>
<keyword evidence="3" id="KW-1185">Reference proteome</keyword>
<gene>
    <name evidence="2" type="ORF">CAL29_24415</name>
</gene>
<dbReference type="Gene3D" id="3.40.50.10540">
    <property type="entry name" value="Crotonobetainyl-coa:carnitine coa-transferase, domain 1"/>
    <property type="match status" value="1"/>
</dbReference>